<sequence length="501" mass="55402">MIQLLASTRPDCQRTRSRRSWRNIATLAVAAVATLLGQTVATPSLRAEPTTRPNIVFILVDDLGYGDLGCYGQKLIQTPRLDQMAAEGMRFTDFYAGNTVCAPSRSVLMTGQHMGHTHVRGNAGGPDMSKQSLRSEDVTVAEVLKDAGYQTALCGKWGLGDDALGGREGLPRRQGFDFFYGYLNQVHAHNYYPEFLWRNETKSPLRNVVQRNNRSYGGFTGGWATKKVDYSHDLIAEEALGFIKRSAENKDKPFFLYLSLTIPHANNEGTGGTGNGQEVPDDGPYADKDWSDNDKGQAAMITRMDGDVGRLLDLLDELQISKDTVVMFSSDNGPHDEGGHDTERFDPAGPLRGMKRDLYEGGIRVPFIVRWPGTTPAGTTSDHIGYFGDLMASAAELAGVPCPENTDSVSFVPTITGNATEQAKHDYLYWEFYERGGKQAVRAGNWKAIRIPMRTGKTQLFDLSQDIGETENLADKHPDMVERMEAMMADAHTPHPNWQPR</sequence>
<gene>
    <name evidence="3" type="primary">atsA_75</name>
    <name evidence="3" type="ORF">Enr13x_69750</name>
</gene>
<proteinExistence type="predicted"/>
<accession>A0A518I1X9</accession>
<evidence type="ECO:0000256" key="1">
    <source>
        <dbReference type="SAM" id="MobiDB-lite"/>
    </source>
</evidence>
<name>A0A518I1X9_9BACT</name>
<reference evidence="3 4" key="1">
    <citation type="submission" date="2019-03" db="EMBL/GenBank/DDBJ databases">
        <title>Deep-cultivation of Planctomycetes and their phenomic and genomic characterization uncovers novel biology.</title>
        <authorList>
            <person name="Wiegand S."/>
            <person name="Jogler M."/>
            <person name="Boedeker C."/>
            <person name="Pinto D."/>
            <person name="Vollmers J."/>
            <person name="Rivas-Marin E."/>
            <person name="Kohn T."/>
            <person name="Peeters S.H."/>
            <person name="Heuer A."/>
            <person name="Rast P."/>
            <person name="Oberbeckmann S."/>
            <person name="Bunk B."/>
            <person name="Jeske O."/>
            <person name="Meyerdierks A."/>
            <person name="Storesund J.E."/>
            <person name="Kallscheuer N."/>
            <person name="Luecker S."/>
            <person name="Lage O.M."/>
            <person name="Pohl T."/>
            <person name="Merkel B.J."/>
            <person name="Hornburger P."/>
            <person name="Mueller R.-W."/>
            <person name="Bruemmer F."/>
            <person name="Labrenz M."/>
            <person name="Spormann A.M."/>
            <person name="Op den Camp H."/>
            <person name="Overmann J."/>
            <person name="Amann R."/>
            <person name="Jetten M.S.M."/>
            <person name="Mascher T."/>
            <person name="Medema M.H."/>
            <person name="Devos D.P."/>
            <person name="Kaster A.-K."/>
            <person name="Ovreas L."/>
            <person name="Rohde M."/>
            <person name="Galperin M.Y."/>
            <person name="Jogler C."/>
        </authorList>
    </citation>
    <scope>NUCLEOTIDE SEQUENCE [LARGE SCALE GENOMIC DNA]</scope>
    <source>
        <strain evidence="3 4">Enr13</strain>
    </source>
</reference>
<dbReference type="RefSeq" id="WP_145391161.1">
    <property type="nucleotide sequence ID" value="NZ_CP037423.1"/>
</dbReference>
<dbReference type="InterPro" id="IPR000917">
    <property type="entry name" value="Sulfatase_N"/>
</dbReference>
<organism evidence="3 4">
    <name type="scientific">Stieleria neptunia</name>
    <dbReference type="NCBI Taxonomy" id="2527979"/>
    <lineage>
        <taxon>Bacteria</taxon>
        <taxon>Pseudomonadati</taxon>
        <taxon>Planctomycetota</taxon>
        <taxon>Planctomycetia</taxon>
        <taxon>Pirellulales</taxon>
        <taxon>Pirellulaceae</taxon>
        <taxon>Stieleria</taxon>
    </lineage>
</organism>
<feature type="region of interest" description="Disordered" evidence="1">
    <location>
        <begin position="268"/>
        <end position="293"/>
    </location>
</feature>
<dbReference type="Gene3D" id="3.30.1120.10">
    <property type="match status" value="1"/>
</dbReference>
<evidence type="ECO:0000313" key="4">
    <source>
        <dbReference type="Proteomes" id="UP000319004"/>
    </source>
</evidence>
<dbReference type="Proteomes" id="UP000319004">
    <property type="component" value="Chromosome"/>
</dbReference>
<keyword evidence="4" id="KW-1185">Reference proteome</keyword>
<dbReference type="Pfam" id="PF00884">
    <property type="entry name" value="Sulfatase"/>
    <property type="match status" value="1"/>
</dbReference>
<dbReference type="InterPro" id="IPR017850">
    <property type="entry name" value="Alkaline_phosphatase_core_sf"/>
</dbReference>
<dbReference type="CDD" id="cd16145">
    <property type="entry name" value="ARS_like"/>
    <property type="match status" value="1"/>
</dbReference>
<dbReference type="PANTHER" id="PTHR43751">
    <property type="entry name" value="SULFATASE"/>
    <property type="match status" value="1"/>
</dbReference>
<protein>
    <submittedName>
        <fullName evidence="3">Arylsulfatase</fullName>
        <ecNumber evidence="3">3.1.6.1</ecNumber>
    </submittedName>
</protein>
<dbReference type="EC" id="3.1.6.1" evidence="3"/>
<dbReference type="PANTHER" id="PTHR43751:SF3">
    <property type="entry name" value="SULFATASE N-TERMINAL DOMAIN-CONTAINING PROTEIN"/>
    <property type="match status" value="1"/>
</dbReference>
<evidence type="ECO:0000259" key="2">
    <source>
        <dbReference type="Pfam" id="PF00884"/>
    </source>
</evidence>
<evidence type="ECO:0000313" key="3">
    <source>
        <dbReference type="EMBL" id="QDV47066.1"/>
    </source>
</evidence>
<dbReference type="GO" id="GO:0004065">
    <property type="term" value="F:arylsulfatase activity"/>
    <property type="evidence" value="ECO:0007669"/>
    <property type="project" value="UniProtKB-EC"/>
</dbReference>
<dbReference type="AlphaFoldDB" id="A0A518I1X9"/>
<dbReference type="KEGG" id="snep:Enr13x_69750"/>
<dbReference type="InterPro" id="IPR052701">
    <property type="entry name" value="GAG_Ulvan_Degrading_Sulfatases"/>
</dbReference>
<dbReference type="SUPFAM" id="SSF53649">
    <property type="entry name" value="Alkaline phosphatase-like"/>
    <property type="match status" value="1"/>
</dbReference>
<feature type="region of interest" description="Disordered" evidence="1">
    <location>
        <begin position="331"/>
        <end position="351"/>
    </location>
</feature>
<keyword evidence="3" id="KW-0378">Hydrolase</keyword>
<dbReference type="OrthoDB" id="9783154at2"/>
<feature type="domain" description="Sulfatase N-terminal" evidence="2">
    <location>
        <begin position="53"/>
        <end position="400"/>
    </location>
</feature>
<dbReference type="Gene3D" id="3.40.720.10">
    <property type="entry name" value="Alkaline Phosphatase, subunit A"/>
    <property type="match status" value="1"/>
</dbReference>
<dbReference type="EMBL" id="CP037423">
    <property type="protein sequence ID" value="QDV47066.1"/>
    <property type="molecule type" value="Genomic_DNA"/>
</dbReference>
<feature type="compositionally biased region" description="Basic and acidic residues" evidence="1">
    <location>
        <begin position="333"/>
        <end position="346"/>
    </location>
</feature>